<sequence length="240" mass="27546">MIALLANAIEAHGGLNRWNARKRLTATIAAGGDVWVLKGVEQDHLQRTVRIDLHREQALIEPFGRNGQHSEFRPERVAIVAADERVVAERKDPRTSFARHDMRTHWDPLHRIYFESCALWTGLTTPFLLSDKASDVHEIEPCHEGSEVWRGLRATFSPAIASHSIEQDFYFGPDLLIRRHDYRVEIAGNFPVAEYVSNPVDVDGIKIPTRRRTYLRDETTLAPMLDTLMISIDLWDLRFD</sequence>
<dbReference type="EMBL" id="FMAE01000009">
    <property type="protein sequence ID" value="SCB46661.1"/>
    <property type="molecule type" value="Genomic_DNA"/>
</dbReference>
<name>A0A1C3X353_9BRAD</name>
<dbReference type="Proteomes" id="UP000183174">
    <property type="component" value="Unassembled WGS sequence"/>
</dbReference>
<proteinExistence type="predicted"/>
<reference evidence="1 2" key="1">
    <citation type="submission" date="2016-08" db="EMBL/GenBank/DDBJ databases">
        <authorList>
            <person name="Seilhamer J.J."/>
        </authorList>
    </citation>
    <scope>NUCLEOTIDE SEQUENCE [LARGE SCALE GENOMIC DNA]</scope>
    <source>
        <strain evidence="1 2">CCBAU 10071</strain>
    </source>
</reference>
<dbReference type="AlphaFoldDB" id="A0A1C3X353"/>
<accession>A0A1C3X353</accession>
<evidence type="ECO:0000313" key="1">
    <source>
        <dbReference type="EMBL" id="SCB46661.1"/>
    </source>
</evidence>
<evidence type="ECO:0000313" key="2">
    <source>
        <dbReference type="Proteomes" id="UP000183174"/>
    </source>
</evidence>
<dbReference type="RefSeq" id="WP_074448176.1">
    <property type="nucleotide sequence ID" value="NZ_FMAE01000009.1"/>
</dbReference>
<gene>
    <name evidence="1" type="ORF">GA0061099_100914</name>
</gene>
<organism evidence="1 2">
    <name type="scientific">Bradyrhizobium yuanmingense</name>
    <dbReference type="NCBI Taxonomy" id="108015"/>
    <lineage>
        <taxon>Bacteria</taxon>
        <taxon>Pseudomonadati</taxon>
        <taxon>Pseudomonadota</taxon>
        <taxon>Alphaproteobacteria</taxon>
        <taxon>Hyphomicrobiales</taxon>
        <taxon>Nitrobacteraceae</taxon>
        <taxon>Bradyrhizobium</taxon>
    </lineage>
</organism>
<protein>
    <submittedName>
        <fullName evidence="1">Uncharacterized protein</fullName>
    </submittedName>
</protein>